<organism evidence="1 2">
    <name type="scientific">Triticum urartu</name>
    <name type="common">Red wild einkorn</name>
    <name type="synonym">Crithodium urartu</name>
    <dbReference type="NCBI Taxonomy" id="4572"/>
    <lineage>
        <taxon>Eukaryota</taxon>
        <taxon>Viridiplantae</taxon>
        <taxon>Streptophyta</taxon>
        <taxon>Embryophyta</taxon>
        <taxon>Tracheophyta</taxon>
        <taxon>Spermatophyta</taxon>
        <taxon>Magnoliopsida</taxon>
        <taxon>Liliopsida</taxon>
        <taxon>Poales</taxon>
        <taxon>Poaceae</taxon>
        <taxon>BOP clade</taxon>
        <taxon>Pooideae</taxon>
        <taxon>Triticodae</taxon>
        <taxon>Triticeae</taxon>
        <taxon>Triticinae</taxon>
        <taxon>Triticum</taxon>
    </lineage>
</organism>
<proteinExistence type="predicted"/>
<reference evidence="1" key="3">
    <citation type="submission" date="2022-06" db="UniProtKB">
        <authorList>
            <consortium name="EnsemblPlants"/>
        </authorList>
    </citation>
    <scope>IDENTIFICATION</scope>
</reference>
<name>A0A8R7PJB6_TRIUA</name>
<reference evidence="2" key="1">
    <citation type="journal article" date="2013" name="Nature">
        <title>Draft genome of the wheat A-genome progenitor Triticum urartu.</title>
        <authorList>
            <person name="Ling H.Q."/>
            <person name="Zhao S."/>
            <person name="Liu D."/>
            <person name="Wang J."/>
            <person name="Sun H."/>
            <person name="Zhang C."/>
            <person name="Fan H."/>
            <person name="Li D."/>
            <person name="Dong L."/>
            <person name="Tao Y."/>
            <person name="Gao C."/>
            <person name="Wu H."/>
            <person name="Li Y."/>
            <person name="Cui Y."/>
            <person name="Guo X."/>
            <person name="Zheng S."/>
            <person name="Wang B."/>
            <person name="Yu K."/>
            <person name="Liang Q."/>
            <person name="Yang W."/>
            <person name="Lou X."/>
            <person name="Chen J."/>
            <person name="Feng M."/>
            <person name="Jian J."/>
            <person name="Zhang X."/>
            <person name="Luo G."/>
            <person name="Jiang Y."/>
            <person name="Liu J."/>
            <person name="Wang Z."/>
            <person name="Sha Y."/>
            <person name="Zhang B."/>
            <person name="Wu H."/>
            <person name="Tang D."/>
            <person name="Shen Q."/>
            <person name="Xue P."/>
            <person name="Zou S."/>
            <person name="Wang X."/>
            <person name="Liu X."/>
            <person name="Wang F."/>
            <person name="Yang Y."/>
            <person name="An X."/>
            <person name="Dong Z."/>
            <person name="Zhang K."/>
            <person name="Zhang X."/>
            <person name="Luo M.C."/>
            <person name="Dvorak J."/>
            <person name="Tong Y."/>
            <person name="Wang J."/>
            <person name="Yang H."/>
            <person name="Li Z."/>
            <person name="Wang D."/>
            <person name="Zhang A."/>
            <person name="Wang J."/>
        </authorList>
    </citation>
    <scope>NUCLEOTIDE SEQUENCE</scope>
    <source>
        <strain evidence="2">cv. G1812</strain>
    </source>
</reference>
<dbReference type="Gramene" id="TuG1812G0200004908.01.T01">
    <property type="protein sequence ID" value="TuG1812G0200004908.01.T01.cds353200"/>
    <property type="gene ID" value="TuG1812G0200004908.01"/>
</dbReference>
<dbReference type="EnsemblPlants" id="TuG1812G0200004908.01.T01">
    <property type="protein sequence ID" value="TuG1812G0200004908.01.T01.cds353200"/>
    <property type="gene ID" value="TuG1812G0200004908.01"/>
</dbReference>
<dbReference type="Proteomes" id="UP000015106">
    <property type="component" value="Chromosome 2"/>
</dbReference>
<dbReference type="AlphaFoldDB" id="A0A8R7PJB6"/>
<keyword evidence="2" id="KW-1185">Reference proteome</keyword>
<protein>
    <submittedName>
        <fullName evidence="1">Uncharacterized protein</fullName>
    </submittedName>
</protein>
<evidence type="ECO:0000313" key="2">
    <source>
        <dbReference type="Proteomes" id="UP000015106"/>
    </source>
</evidence>
<sequence length="62" mass="6918">MSCGVKYTNDLEYWILHLNSSIILSETAHIDLLPTMVLGIILNLKCALVATQVYEIGHMSRA</sequence>
<evidence type="ECO:0000313" key="1">
    <source>
        <dbReference type="EnsemblPlants" id="TuG1812G0200004908.01.T01.cds353200"/>
    </source>
</evidence>
<accession>A0A8R7PJB6</accession>
<reference evidence="1" key="2">
    <citation type="submission" date="2018-03" db="EMBL/GenBank/DDBJ databases">
        <title>The Triticum urartu genome reveals the dynamic nature of wheat genome evolution.</title>
        <authorList>
            <person name="Ling H."/>
            <person name="Ma B."/>
            <person name="Shi X."/>
            <person name="Liu H."/>
            <person name="Dong L."/>
            <person name="Sun H."/>
            <person name="Cao Y."/>
            <person name="Gao Q."/>
            <person name="Zheng S."/>
            <person name="Li Y."/>
            <person name="Yu Y."/>
            <person name="Du H."/>
            <person name="Qi M."/>
            <person name="Li Y."/>
            <person name="Yu H."/>
            <person name="Cui Y."/>
            <person name="Wang N."/>
            <person name="Chen C."/>
            <person name="Wu H."/>
            <person name="Zhao Y."/>
            <person name="Zhang J."/>
            <person name="Li Y."/>
            <person name="Zhou W."/>
            <person name="Zhang B."/>
            <person name="Hu W."/>
            <person name="Eijk M."/>
            <person name="Tang J."/>
            <person name="Witsenboer H."/>
            <person name="Zhao S."/>
            <person name="Li Z."/>
            <person name="Zhang A."/>
            <person name="Wang D."/>
            <person name="Liang C."/>
        </authorList>
    </citation>
    <scope>NUCLEOTIDE SEQUENCE [LARGE SCALE GENOMIC DNA]</scope>
    <source>
        <strain evidence="1">cv. G1812</strain>
    </source>
</reference>